<dbReference type="EMBL" id="CP024092">
    <property type="protein sequence ID" value="ATP23844.1"/>
    <property type="molecule type" value="Genomic_DNA"/>
</dbReference>
<evidence type="ECO:0000313" key="6">
    <source>
        <dbReference type="EMBL" id="PKD88672.1"/>
    </source>
</evidence>
<dbReference type="EMBL" id="PITP01000015">
    <property type="protein sequence ID" value="PKD88672.1"/>
    <property type="molecule type" value="Genomic_DNA"/>
</dbReference>
<dbReference type="EMBL" id="QEMT01000056">
    <property type="protein sequence ID" value="PWH57908.1"/>
    <property type="molecule type" value="Genomic_DNA"/>
</dbReference>
<evidence type="ECO:0000313" key="7">
    <source>
        <dbReference type="EMBL" id="PWH57908.1"/>
    </source>
</evidence>
<reference evidence="6 13" key="6">
    <citation type="submission" date="2017-12" db="EMBL/GenBank/DDBJ databases">
        <title>Rapid rising of carbapenem-resistant Enterobacteriaceae(CRE) and emergence of colistin resistance genemcr-1 in CRE in the hospital of Henan, China.</title>
        <authorList>
            <person name="Sun Q."/>
            <person name="Zhang R."/>
            <person name="Li Y."/>
            <person name="Shen Y."/>
            <person name="Zhang Y."/>
            <person name="Yang J."/>
            <person name="Shu L."/>
            <person name="Zhou H."/>
            <person name="Wang Y."/>
            <person name="Wang B."/>
            <person name="Shen Z."/>
        </authorList>
    </citation>
    <scope>NUCLEOTIDE SEQUENCE [LARGE SCALE GENOMIC DNA]</scope>
    <source>
        <strain evidence="6 13">3512</strain>
    </source>
</reference>
<dbReference type="Proteomes" id="UP000197270">
    <property type="component" value="Unassembled WGS sequence"/>
</dbReference>
<proteinExistence type="predicted"/>
<evidence type="ECO:0000313" key="16">
    <source>
        <dbReference type="Proteomes" id="UP000248865"/>
    </source>
</evidence>
<reference evidence="8 16" key="8">
    <citation type="submission" date="2018-05" db="EMBL/GenBank/DDBJ databases">
        <title>Genomic sequencing of EHEC O26 New European Clone.</title>
        <authorList>
            <person name="Karnisova L."/>
            <person name="Nunvar J."/>
            <person name="Marejkova M."/>
            <person name="Mellmann A."/>
            <person name="Drevinek P."/>
            <person name="Blahova K."/>
            <person name="Bielaszewska M."/>
        </authorList>
    </citation>
    <scope>NUCLEOTIDE SEQUENCE [LARGE SCALE GENOMIC DNA]</scope>
    <source>
        <strain evidence="8 16">14-391</strain>
    </source>
</reference>
<evidence type="ECO:0000313" key="3">
    <source>
        <dbReference type="EMBL" id="AXO05291.1"/>
    </source>
</evidence>
<reference evidence="4 11" key="3">
    <citation type="submission" date="2017-05" db="EMBL/GenBank/DDBJ databases">
        <title>Sequencing of Escherichia coli that cause persistent and transient Mastitis.</title>
        <authorList>
            <person name="Thacker T.C."/>
            <person name="Lippolis J.D."/>
            <person name="Brunelle B.W."/>
            <person name="Casey T.A."/>
            <person name="Reinhardt T.A."/>
            <person name="Sacco R.E."/>
            <person name="Holman D.B."/>
        </authorList>
    </citation>
    <scope>NUCLEOTIDE SEQUENCE [LARGE SCALE GENOMIC DNA]</scope>
    <source>
        <strain evidence="4 11">ECA-B</strain>
    </source>
</reference>
<reference evidence="5" key="2">
    <citation type="submission" date="2017-03" db="EMBL/GenBank/DDBJ databases">
        <title>The mobilome is the main driver of stx2-positive O26:H11 Escherichia coli strains evolution.</title>
        <authorList>
            <person name="Delannoy S."/>
            <person name="Mariani-Kurkdjian P."/>
            <person name="Webb H.E."/>
            <person name="Bonacorsi S."/>
            <person name="Fach P."/>
        </authorList>
    </citation>
    <scope>NUCLEOTIDE SEQUENCE</scope>
    <source>
        <strain evidence="5">34870</strain>
    </source>
</reference>
<dbReference type="Proteomes" id="UP000281340">
    <property type="component" value="Unassembled WGS sequence"/>
</dbReference>
<reference evidence="9 18" key="10">
    <citation type="submission" date="2018-10" db="EMBL/GenBank/DDBJ databases">
        <title>Comparison of Escherichia coli isolates recovered from retail chicken and from chicken fecal samples by antimicrobial susceptibility test and whole genome sequencing.</title>
        <authorList>
            <person name="Tang B."/>
            <person name="Ma Y."/>
            <person name="He X."/>
            <person name="Cao L."/>
            <person name="Xia X."/>
            <person name="Yang H."/>
        </authorList>
    </citation>
    <scope>NUCLEOTIDE SEQUENCE [LARGE SCALE GENOMIC DNA]</scope>
    <source>
        <strain evidence="9 18">CMJH98b</strain>
    </source>
</reference>
<protein>
    <submittedName>
        <fullName evidence="9">Uncharacterized protein</fullName>
    </submittedName>
</protein>
<reference evidence="1 12" key="4">
    <citation type="submission" date="2017-10" db="EMBL/GenBank/DDBJ databases">
        <title>Genome and in vitro analysis of Escherichia coli resistant to antibiotic.</title>
        <authorList>
            <person name="Pereira U.P."/>
            <person name="Facimoto C.T."/>
            <person name="Campos P.A."/>
            <person name="Araujo B.F."/>
            <person name="Royer S."/>
            <person name="Goncalves I.R."/>
            <person name="Ferreira M.L."/>
            <person name="Gontijo P."/>
            <person name="Ribas R.M."/>
        </authorList>
    </citation>
    <scope>NUCLEOTIDE SEQUENCE [LARGE SCALE GENOMIC DNA]</scope>
    <source>
        <strain evidence="1 12">UFU_EC98</strain>
    </source>
</reference>
<dbReference type="EMBL" id="QFSS01000196">
    <property type="protein sequence ID" value="PZZ64232.1"/>
    <property type="molecule type" value="Genomic_DNA"/>
</dbReference>
<dbReference type="AlphaFoldDB" id="A0A1X0YKI2"/>
<dbReference type="EMBL" id="CP031546">
    <property type="protein sequence ID" value="AXO05291.1"/>
    <property type="molecule type" value="Genomic_DNA"/>
</dbReference>
<evidence type="ECO:0000313" key="8">
    <source>
        <dbReference type="EMBL" id="PZZ64232.1"/>
    </source>
</evidence>
<evidence type="ECO:0000313" key="11">
    <source>
        <dbReference type="Proteomes" id="UP000197270"/>
    </source>
</evidence>
<evidence type="ECO:0000313" key="14">
    <source>
        <dbReference type="Proteomes" id="UP000234238"/>
    </source>
</evidence>
<sequence length="64" mass="7471">MDGSLSWNIRIMAGVREDDCEWEHGFHPLPREARGASEHHEAENSAFQVTYYHKLRFTAASRRI</sequence>
<evidence type="ECO:0000313" key="12">
    <source>
        <dbReference type="Proteomes" id="UP000225264"/>
    </source>
</evidence>
<dbReference type="Proteomes" id="UP000234238">
    <property type="component" value="Chromosome"/>
</dbReference>
<dbReference type="Proteomes" id="UP000036331">
    <property type="component" value="Unassembled WGS sequence"/>
</dbReference>
<evidence type="ECO:0000313" key="2">
    <source>
        <dbReference type="EMBL" id="AUK03114.1"/>
    </source>
</evidence>
<reference evidence="2 14" key="5">
    <citation type="submission" date="2017-10" db="EMBL/GenBank/DDBJ databases">
        <title>mcr-1 positive E.coli isolates in China.</title>
        <authorList>
            <person name="Li B."/>
            <person name="Wang X."/>
        </authorList>
    </citation>
    <scope>NUCLEOTIDE SEQUENCE [LARGE SCALE GENOMIC DNA]</scope>
    <source>
        <strain evidence="2 14">14EC029</strain>
    </source>
</reference>
<dbReference type="EMBL" id="RDDM01000061">
    <property type="protein sequence ID" value="RLY58185.1"/>
    <property type="molecule type" value="Genomic_DNA"/>
</dbReference>
<reference evidence="5 10" key="1">
    <citation type="journal article" date="2015" name="Genome Announc.">
        <title>Draft Genome Sequences of Human-Pathogenic Escherichia coli O26:H11 Strains Carrying the stx2 Gene Only and Circulating in France.</title>
        <authorList>
            <person name="Delannoy S."/>
            <person name="Mariani-Kurkdjian P."/>
            <person name="Bonacorsi S."/>
            <person name="Liguori S."/>
            <person name="Ison S.A."/>
            <person name="Fach P."/>
        </authorList>
    </citation>
    <scope>NUCLEOTIDE SEQUENCE [LARGE SCALE GENOMIC DNA]</scope>
    <source>
        <strain evidence="5 10">34870</strain>
    </source>
</reference>
<evidence type="ECO:0000313" key="13">
    <source>
        <dbReference type="Proteomes" id="UP000233549"/>
    </source>
</evidence>
<evidence type="ECO:0000313" key="10">
    <source>
        <dbReference type="Proteomes" id="UP000036331"/>
    </source>
</evidence>
<evidence type="ECO:0000313" key="1">
    <source>
        <dbReference type="EMBL" id="ATP23844.1"/>
    </source>
</evidence>
<evidence type="ECO:0000313" key="18">
    <source>
        <dbReference type="Proteomes" id="UP000281340"/>
    </source>
</evidence>
<reference evidence="7 15" key="7">
    <citation type="submission" date="2018-04" db="EMBL/GenBank/DDBJ databases">
        <title>Draft Genomic Sequencing Of Potential Extraintestinal Pathogenic Escherichia coli B8S56 Isolated from Retail Chicken Skin.</title>
        <authorList>
            <person name="Xu A."/>
            <person name="Tilman S."/>
            <person name="Wisser-Parker K."/>
            <person name="Scullen O.J."/>
            <person name="Sommers C."/>
        </authorList>
    </citation>
    <scope>NUCLEOTIDE SEQUENCE [LARGE SCALE GENOMIC DNA]</scope>
    <source>
        <strain evidence="7 15">B8S56</strain>
    </source>
</reference>
<gene>
    <name evidence="5" type="ORF">ABE91_000630</name>
    <name evidence="4" type="ORF">CCS08_02085</name>
    <name evidence="1" type="ORF">CQ842_09615</name>
    <name evidence="2" type="ORF">CR538_23410</name>
    <name evidence="6" type="ORF">CWS33_16380</name>
    <name evidence="7" type="ORF">DD762_22790</name>
    <name evidence="8" type="ORF">DIV22_19595</name>
    <name evidence="3" type="ORF">DS732_02340</name>
    <name evidence="9" type="ORF">EAI46_10405</name>
</gene>
<evidence type="ECO:0000313" key="15">
    <source>
        <dbReference type="Proteomes" id="UP000245761"/>
    </source>
</evidence>
<evidence type="ECO:0000313" key="4">
    <source>
        <dbReference type="EMBL" id="OWW57045.1"/>
    </source>
</evidence>
<dbReference type="Proteomes" id="UP000256244">
    <property type="component" value="Chromosome"/>
</dbReference>
<reference evidence="3 17" key="9">
    <citation type="submission" date="2018-08" db="EMBL/GenBank/DDBJ databases">
        <title>Complete genome sequencing and genomic characterization of five Escherichia coli strains co-producing MCR-1 and ESBLs from different origins in China.</title>
        <authorList>
            <person name="Bai L."/>
        </authorList>
    </citation>
    <scope>NUCLEOTIDE SEQUENCE [LARGE SCALE GENOMIC DNA]</scope>
    <source>
        <strain evidence="3">Cq9</strain>
        <strain evidence="17">cq9</strain>
    </source>
</reference>
<dbReference type="EMBL" id="LDXE02000001">
    <property type="protein sequence ID" value="PBN77031.1"/>
    <property type="molecule type" value="Genomic_DNA"/>
</dbReference>
<accession>A0A2A2XIL6</accession>
<evidence type="ECO:0000313" key="17">
    <source>
        <dbReference type="Proteomes" id="UP000256244"/>
    </source>
</evidence>
<evidence type="ECO:0000313" key="9">
    <source>
        <dbReference type="EMBL" id="RLY58185.1"/>
    </source>
</evidence>
<name>A0A1X0YKI2_ECOLX</name>
<accession>A0A1X0YKI2</accession>
<dbReference type="Proteomes" id="UP000233549">
    <property type="component" value="Unassembled WGS sequence"/>
</dbReference>
<dbReference type="Proteomes" id="UP000245761">
    <property type="component" value="Unassembled WGS sequence"/>
</dbReference>
<dbReference type="EMBL" id="CP024141">
    <property type="protein sequence ID" value="AUK03114.1"/>
    <property type="molecule type" value="Genomic_DNA"/>
</dbReference>
<dbReference type="EMBL" id="NHTF01000007">
    <property type="protein sequence ID" value="OWW57045.1"/>
    <property type="molecule type" value="Genomic_DNA"/>
</dbReference>
<dbReference type="Proteomes" id="UP000248865">
    <property type="component" value="Unassembled WGS sequence"/>
</dbReference>
<organism evidence="9 18">
    <name type="scientific">Escherichia coli</name>
    <dbReference type="NCBI Taxonomy" id="562"/>
    <lineage>
        <taxon>Bacteria</taxon>
        <taxon>Pseudomonadati</taxon>
        <taxon>Pseudomonadota</taxon>
        <taxon>Gammaproteobacteria</taxon>
        <taxon>Enterobacterales</taxon>
        <taxon>Enterobacteriaceae</taxon>
        <taxon>Escherichia</taxon>
    </lineage>
</organism>
<evidence type="ECO:0000313" key="5">
    <source>
        <dbReference type="EMBL" id="PBN77031.1"/>
    </source>
</evidence>